<dbReference type="STRING" id="39966.A0A369JJE1"/>
<dbReference type="InterPro" id="IPR043129">
    <property type="entry name" value="ATPase_NBD"/>
</dbReference>
<dbReference type="Pfam" id="PF01869">
    <property type="entry name" value="BcrAD_BadFG"/>
    <property type="match status" value="1"/>
</dbReference>
<dbReference type="GO" id="GO:0042593">
    <property type="term" value="P:glucose homeostasis"/>
    <property type="evidence" value="ECO:0007669"/>
    <property type="project" value="TreeGrafter"/>
</dbReference>
<dbReference type="InterPro" id="IPR005486">
    <property type="entry name" value="Glucokinase_regulatory_CS"/>
</dbReference>
<protein>
    <recommendedName>
        <fullName evidence="3">N-acetyl-D-glucosamine kinase</fullName>
        <ecNumber evidence="2">2.7.1.59</ecNumber>
    </recommendedName>
    <alternativeName>
        <fullName evidence="6">GlcNAc kinase</fullName>
    </alternativeName>
</protein>
<feature type="domain" description="SIS" evidence="7">
    <location>
        <begin position="59"/>
        <end position="225"/>
    </location>
</feature>
<dbReference type="CDD" id="cd05007">
    <property type="entry name" value="SIS_Etherase"/>
    <property type="match status" value="1"/>
</dbReference>
<dbReference type="EMBL" id="LUEZ02000053">
    <property type="protein sequence ID" value="RDB21968.1"/>
    <property type="molecule type" value="Genomic_DNA"/>
</dbReference>
<dbReference type="Gene3D" id="1.10.8.1080">
    <property type="match status" value="1"/>
</dbReference>
<keyword evidence="4" id="KW-0456">Lyase</keyword>
<dbReference type="Proteomes" id="UP000076154">
    <property type="component" value="Unassembled WGS sequence"/>
</dbReference>
<sequence>MSDSTVLGLLQTESHNEDSMAIDAVSTLEMCRIMNNADATVAPAVQTCVPEIARTIDLIVDRVRKGGRVMYIGAGTSGRLGVLDASEIPPTFSAPYSQFIALIAGGDTAIRRATEGAEDSTTLSITDLEAIAPPLSFVDTLIGIAASGRTPYVLSGLSHCRDILGMLTVGISCVQPSAMRGRAECLIECLVGPEIITGSTRMKAGTATKMILNMISTGVMVRIGKTHGNLMVDVKSSNNKLVDRARRIFRTVLPTTILPDIEIDSLMASCGGSVKVALVVEKLRCSIADARMRLEKSGGVLRDAWYSDTSLQNPTEDPTRPRLVLCIDAGGTKCTAVIASRDGIQARAEAGPCNFVTLGHDSAISAISTVIKRAVDLLPDALRPQQAPLSLPLTQSFFAAVWIGGAGLDRPADVDTVRSRISRMLALSDPSTVLITNDAALLSSAIIDNRAATTTNTQTKTGVVLIAGTGSLAYSFSITSAQRQLTITPLARAGGWGYLLGDEGSAFSIGREAIRRALAHRDSGLPPTELHKAIADHFGCNTVGAIISAVYAPNQFQEKTASVPFFPDPKLRIASLCRGVFKAAFPDHPSPPDPEALSIVREAATSAAGTVRQLLHDSTRLNPANSALILGGALGQMAPYREVIVQRLEEMGMVFARVDSIGDAAGCAVDLLVSKFLSE</sequence>
<dbReference type="GO" id="GO:0009750">
    <property type="term" value="P:response to fructose"/>
    <property type="evidence" value="ECO:0007669"/>
    <property type="project" value="TreeGrafter"/>
</dbReference>
<proteinExistence type="inferred from homology"/>
<gene>
    <name evidence="8" type="primary">murQ</name>
    <name evidence="8" type="ORF">Hypma_010973</name>
</gene>
<dbReference type="InterPro" id="IPR005488">
    <property type="entry name" value="Etherase_MurQ"/>
</dbReference>
<dbReference type="EC" id="2.7.1.59" evidence="2"/>
<dbReference type="OrthoDB" id="311172at2759"/>
<evidence type="ECO:0000256" key="2">
    <source>
        <dbReference type="ARBA" id="ARBA00012122"/>
    </source>
</evidence>
<evidence type="ECO:0000259" key="7">
    <source>
        <dbReference type="PROSITE" id="PS51464"/>
    </source>
</evidence>
<evidence type="ECO:0000313" key="9">
    <source>
        <dbReference type="Proteomes" id="UP000076154"/>
    </source>
</evidence>
<evidence type="ECO:0000256" key="4">
    <source>
        <dbReference type="ARBA" id="ARBA00023239"/>
    </source>
</evidence>
<dbReference type="NCBIfam" id="NF009222">
    <property type="entry name" value="PRK12570.1"/>
    <property type="match status" value="1"/>
</dbReference>
<evidence type="ECO:0000256" key="3">
    <source>
        <dbReference type="ARBA" id="ARBA00014974"/>
    </source>
</evidence>
<dbReference type="CDD" id="cd24007">
    <property type="entry name" value="ASKHA_NBD_eukNAGK-like"/>
    <property type="match status" value="1"/>
</dbReference>
<dbReference type="InterPro" id="IPR002731">
    <property type="entry name" value="ATPase_BadF"/>
</dbReference>
<dbReference type="Gene3D" id="3.40.50.10490">
    <property type="entry name" value="Glucose-6-phosphate isomerase like protein, domain 1"/>
    <property type="match status" value="1"/>
</dbReference>
<keyword evidence="9" id="KW-1185">Reference proteome</keyword>
<keyword evidence="5" id="KW-0119">Carbohydrate metabolism</keyword>
<dbReference type="SUPFAM" id="SSF53067">
    <property type="entry name" value="Actin-like ATPase domain"/>
    <property type="match status" value="2"/>
</dbReference>
<evidence type="ECO:0000313" key="8">
    <source>
        <dbReference type="EMBL" id="RDB21968.1"/>
    </source>
</evidence>
<dbReference type="GO" id="GO:0005654">
    <property type="term" value="C:nucleoplasm"/>
    <property type="evidence" value="ECO:0007669"/>
    <property type="project" value="TreeGrafter"/>
</dbReference>
<comment type="similarity">
    <text evidence="1">Belongs to the eukaryotic-type N-acetylglucosamine kinase family.</text>
</comment>
<dbReference type="SUPFAM" id="SSF53697">
    <property type="entry name" value="SIS domain"/>
    <property type="match status" value="1"/>
</dbReference>
<dbReference type="PANTHER" id="PTHR10088:SF4">
    <property type="entry name" value="GLUCOKINASE REGULATORY PROTEIN"/>
    <property type="match status" value="1"/>
</dbReference>
<dbReference type="NCBIfam" id="NF003915">
    <property type="entry name" value="PRK05441.1"/>
    <property type="match status" value="1"/>
</dbReference>
<name>A0A369JJE1_HYPMA</name>
<dbReference type="GO" id="GO:0045127">
    <property type="term" value="F:N-acetylglucosamine kinase activity"/>
    <property type="evidence" value="ECO:0007669"/>
    <property type="project" value="UniProtKB-EC"/>
</dbReference>
<dbReference type="InterPro" id="IPR046348">
    <property type="entry name" value="SIS_dom_sf"/>
</dbReference>
<dbReference type="NCBIfam" id="TIGR00274">
    <property type="entry name" value="N-acetylmuramic acid 6-phosphate etherase"/>
    <property type="match status" value="1"/>
</dbReference>
<dbReference type="FunFam" id="3.40.50.10490:FF:000014">
    <property type="entry name" value="N-acetylmuramic acid 6-phosphate etherase"/>
    <property type="match status" value="1"/>
</dbReference>
<dbReference type="GO" id="GO:0005829">
    <property type="term" value="C:cytosol"/>
    <property type="evidence" value="ECO:0007669"/>
    <property type="project" value="TreeGrafter"/>
</dbReference>
<dbReference type="Gene3D" id="3.30.420.40">
    <property type="match status" value="2"/>
</dbReference>
<reference evidence="8" key="1">
    <citation type="submission" date="2018-04" db="EMBL/GenBank/DDBJ databases">
        <title>Whole genome sequencing of Hypsizygus marmoreus.</title>
        <authorList>
            <person name="Choi I.-G."/>
            <person name="Min B."/>
            <person name="Kim J.-G."/>
            <person name="Kim S."/>
            <person name="Oh Y.-L."/>
            <person name="Kong W.-S."/>
            <person name="Park H."/>
            <person name="Jeong J."/>
            <person name="Song E.-S."/>
        </authorList>
    </citation>
    <scope>NUCLEOTIDE SEQUENCE [LARGE SCALE GENOMIC DNA]</scope>
    <source>
        <strain evidence="8">51987-8</strain>
    </source>
</reference>
<comment type="caution">
    <text evidence="8">The sequence shown here is derived from an EMBL/GenBank/DDBJ whole genome shotgun (WGS) entry which is preliminary data.</text>
</comment>
<dbReference type="GO" id="GO:0019899">
    <property type="term" value="F:enzyme binding"/>
    <property type="evidence" value="ECO:0007669"/>
    <property type="project" value="TreeGrafter"/>
</dbReference>
<accession>A0A369JJE1</accession>
<evidence type="ECO:0000256" key="6">
    <source>
        <dbReference type="ARBA" id="ARBA00031123"/>
    </source>
</evidence>
<dbReference type="InterPro" id="IPR001347">
    <property type="entry name" value="SIS_dom"/>
</dbReference>
<evidence type="ECO:0000256" key="5">
    <source>
        <dbReference type="ARBA" id="ARBA00023277"/>
    </source>
</evidence>
<dbReference type="GO" id="GO:0016835">
    <property type="term" value="F:carbon-oxygen lyase activity"/>
    <property type="evidence" value="ECO:0007669"/>
    <property type="project" value="InterPro"/>
</dbReference>
<dbReference type="GO" id="GO:0004857">
    <property type="term" value="F:enzyme inhibitor activity"/>
    <property type="evidence" value="ECO:0007669"/>
    <property type="project" value="TreeGrafter"/>
</dbReference>
<dbReference type="GO" id="GO:0030246">
    <property type="term" value="F:carbohydrate binding"/>
    <property type="evidence" value="ECO:0007669"/>
    <property type="project" value="TreeGrafter"/>
</dbReference>
<dbReference type="PROSITE" id="PS51464">
    <property type="entry name" value="SIS"/>
    <property type="match status" value="1"/>
</dbReference>
<evidence type="ECO:0000256" key="1">
    <source>
        <dbReference type="ARBA" id="ARBA00006198"/>
    </source>
</evidence>
<organism evidence="8 9">
    <name type="scientific">Hypsizygus marmoreus</name>
    <name type="common">White beech mushroom</name>
    <name type="synonym">Agaricus marmoreus</name>
    <dbReference type="NCBI Taxonomy" id="39966"/>
    <lineage>
        <taxon>Eukaryota</taxon>
        <taxon>Fungi</taxon>
        <taxon>Dikarya</taxon>
        <taxon>Basidiomycota</taxon>
        <taxon>Agaricomycotina</taxon>
        <taxon>Agaricomycetes</taxon>
        <taxon>Agaricomycetidae</taxon>
        <taxon>Agaricales</taxon>
        <taxon>Tricholomatineae</taxon>
        <taxon>Lyophyllaceae</taxon>
        <taxon>Hypsizygus</taxon>
    </lineage>
</organism>
<dbReference type="PANTHER" id="PTHR10088">
    <property type="entry name" value="GLUCOKINASE REGULATORY PROTEIN"/>
    <property type="match status" value="1"/>
</dbReference>
<dbReference type="Pfam" id="PF22645">
    <property type="entry name" value="GKRP_SIS_N"/>
    <property type="match status" value="1"/>
</dbReference>
<dbReference type="GO" id="GO:0046348">
    <property type="term" value="P:amino sugar catabolic process"/>
    <property type="evidence" value="ECO:0007669"/>
    <property type="project" value="InterPro"/>
</dbReference>
<dbReference type="PROSITE" id="PS01272">
    <property type="entry name" value="GCKR"/>
    <property type="match status" value="1"/>
</dbReference>
<dbReference type="InParanoid" id="A0A369JJE1"/>
<dbReference type="AlphaFoldDB" id="A0A369JJE1"/>
<dbReference type="GO" id="GO:0070095">
    <property type="term" value="F:fructose-6-phosphate binding"/>
    <property type="evidence" value="ECO:0007669"/>
    <property type="project" value="TreeGrafter"/>
</dbReference>
<dbReference type="HAMAP" id="MF_00068">
    <property type="entry name" value="MurQ"/>
    <property type="match status" value="1"/>
</dbReference>
<dbReference type="InterPro" id="IPR040190">
    <property type="entry name" value="MURQ/GCKR"/>
</dbReference>